<protein>
    <submittedName>
        <fullName evidence="2">Uncharacterized protein</fullName>
    </submittedName>
</protein>
<feature type="transmembrane region" description="Helical" evidence="1">
    <location>
        <begin position="45"/>
        <end position="67"/>
    </location>
</feature>
<organism evidence="2 3">
    <name type="scientific">Motilibacter deserti</name>
    <dbReference type="NCBI Taxonomy" id="2714956"/>
    <lineage>
        <taxon>Bacteria</taxon>
        <taxon>Bacillati</taxon>
        <taxon>Actinomycetota</taxon>
        <taxon>Actinomycetes</taxon>
        <taxon>Motilibacterales</taxon>
        <taxon>Motilibacteraceae</taxon>
        <taxon>Motilibacter</taxon>
    </lineage>
</organism>
<evidence type="ECO:0000256" key="1">
    <source>
        <dbReference type="SAM" id="Phobius"/>
    </source>
</evidence>
<keyword evidence="1" id="KW-1133">Transmembrane helix</keyword>
<evidence type="ECO:0000313" key="3">
    <source>
        <dbReference type="Proteomes" id="UP000800981"/>
    </source>
</evidence>
<name>A0ABX0GRQ6_9ACTN</name>
<keyword evidence="1" id="KW-0472">Membrane</keyword>
<accession>A0ABX0GRQ6</accession>
<sequence length="82" mass="9093">MPDVEPSGGDGEVTPALIPVRHIVSTTVVGLVLSVVAFPVSRRLFVWVLTITLFFALFFGITTAVAYRVARRNGEWPREQHQ</sequence>
<feature type="transmembrane region" description="Helical" evidence="1">
    <location>
        <begin position="20"/>
        <end position="38"/>
    </location>
</feature>
<dbReference type="Proteomes" id="UP000800981">
    <property type="component" value="Unassembled WGS sequence"/>
</dbReference>
<reference evidence="2 3" key="1">
    <citation type="submission" date="2020-03" db="EMBL/GenBank/DDBJ databases">
        <title>Two novel Motilibacter sp.</title>
        <authorList>
            <person name="Liu S."/>
        </authorList>
    </citation>
    <scope>NUCLEOTIDE SEQUENCE [LARGE SCALE GENOMIC DNA]</scope>
    <source>
        <strain evidence="2 3">E257</strain>
    </source>
</reference>
<comment type="caution">
    <text evidence="2">The sequence shown here is derived from an EMBL/GenBank/DDBJ whole genome shotgun (WGS) entry which is preliminary data.</text>
</comment>
<keyword evidence="3" id="KW-1185">Reference proteome</keyword>
<dbReference type="EMBL" id="JAANNP010000001">
    <property type="protein sequence ID" value="NHC12395.1"/>
    <property type="molecule type" value="Genomic_DNA"/>
</dbReference>
<dbReference type="RefSeq" id="WP_166276614.1">
    <property type="nucleotide sequence ID" value="NZ_JAANNP010000001.1"/>
</dbReference>
<keyword evidence="1" id="KW-0812">Transmembrane</keyword>
<evidence type="ECO:0000313" key="2">
    <source>
        <dbReference type="EMBL" id="NHC12395.1"/>
    </source>
</evidence>
<gene>
    <name evidence="2" type="ORF">G9H71_01185</name>
</gene>
<proteinExistence type="predicted"/>